<sequence length="167" mass="18566">MRFRIEDIAHDVNAEVKDASRQGILATINGRECRIDLISINKDRVEFLLNGRYHTVRYTDSSSSKELKMVLDDMNEVSVNLVPDARLTKDAGGAGDRSKYLTSSVPGKIISILAKKDMPVKKGDVIMVVESMKMQVKIKAHKDGVVKELKVKEGANIARNDIIAIIE</sequence>
<dbReference type="SUPFAM" id="SSF51230">
    <property type="entry name" value="Single hybrid motif"/>
    <property type="match status" value="1"/>
</dbReference>
<dbReference type="EC" id="6.3.4.14" evidence="3"/>
<dbReference type="PANTHER" id="PTHR45266">
    <property type="entry name" value="OXALOACETATE DECARBOXYLASE ALPHA CHAIN"/>
    <property type="match status" value="1"/>
</dbReference>
<evidence type="ECO:0000259" key="2">
    <source>
        <dbReference type="PROSITE" id="PS50968"/>
    </source>
</evidence>
<dbReference type="Pfam" id="PF00364">
    <property type="entry name" value="Biotin_lipoyl"/>
    <property type="match status" value="1"/>
</dbReference>
<dbReference type="KEGG" id="ncv:NCAV_1608"/>
<dbReference type="RefSeq" id="WP_103286629.1">
    <property type="nucleotide sequence ID" value="NZ_LT981265.1"/>
</dbReference>
<dbReference type="GO" id="GO:0004075">
    <property type="term" value="F:biotin carboxylase activity"/>
    <property type="evidence" value="ECO:0007669"/>
    <property type="project" value="UniProtKB-EC"/>
</dbReference>
<reference evidence="4" key="1">
    <citation type="submission" date="2018-01" db="EMBL/GenBank/DDBJ databases">
        <authorList>
            <person name="Kerou L M."/>
        </authorList>
    </citation>
    <scope>NUCLEOTIDE SEQUENCE [LARGE SCALE GENOMIC DNA]</scope>
    <source>
        <strain evidence="4">SCU2</strain>
    </source>
</reference>
<dbReference type="PROSITE" id="PS50968">
    <property type="entry name" value="BIOTINYL_LIPOYL"/>
    <property type="match status" value="1"/>
</dbReference>
<name>A0A2K5AT10_9ARCH</name>
<dbReference type="PANTHER" id="PTHR45266:SF3">
    <property type="entry name" value="OXALOACETATE DECARBOXYLASE ALPHA CHAIN"/>
    <property type="match status" value="1"/>
</dbReference>
<protein>
    <submittedName>
        <fullName evidence="3">Biotin carboxyl carrier protein of putative acetyl-CoA/ propionyl-CoA carboxylase</fullName>
        <ecNumber evidence="3">6.3.4.14</ecNumber>
    </submittedName>
</protein>
<dbReference type="CDD" id="cd06850">
    <property type="entry name" value="biotinyl_domain"/>
    <property type="match status" value="1"/>
</dbReference>
<proteinExistence type="predicted"/>
<feature type="domain" description="Lipoyl-binding" evidence="2">
    <location>
        <begin position="91"/>
        <end position="167"/>
    </location>
</feature>
<dbReference type="Proteomes" id="UP000236248">
    <property type="component" value="Chromosome NCAV"/>
</dbReference>
<dbReference type="EMBL" id="LT981265">
    <property type="protein sequence ID" value="SPC34771.1"/>
    <property type="molecule type" value="Genomic_DNA"/>
</dbReference>
<keyword evidence="3" id="KW-0436">Ligase</keyword>
<dbReference type="InterPro" id="IPR050709">
    <property type="entry name" value="Biotin_Carboxyl_Carrier/Decarb"/>
</dbReference>
<dbReference type="GeneID" id="41595599"/>
<dbReference type="Gene3D" id="2.40.50.100">
    <property type="match status" value="1"/>
</dbReference>
<organism evidence="3 4">
    <name type="scientific">Candidatus Nitrosocaldus cavascurensis</name>
    <dbReference type="NCBI Taxonomy" id="2058097"/>
    <lineage>
        <taxon>Archaea</taxon>
        <taxon>Nitrososphaerota</taxon>
        <taxon>Nitrososphaeria</taxon>
        <taxon>Candidatus Nitrosocaldales</taxon>
        <taxon>Candidatus Nitrosocaldaceae</taxon>
        <taxon>Candidatus Nitrosocaldus</taxon>
    </lineage>
</organism>
<dbReference type="InterPro" id="IPR000089">
    <property type="entry name" value="Biotin_lipoyl"/>
</dbReference>
<evidence type="ECO:0000256" key="1">
    <source>
        <dbReference type="ARBA" id="ARBA00023267"/>
    </source>
</evidence>
<gene>
    <name evidence="3" type="primary">accA</name>
    <name evidence="3" type="ORF">NCAV_1608</name>
</gene>
<accession>A0A2K5AT10</accession>
<dbReference type="InterPro" id="IPR011053">
    <property type="entry name" value="Single_hybrid_motif"/>
</dbReference>
<dbReference type="AlphaFoldDB" id="A0A2K5AT10"/>
<keyword evidence="4" id="KW-1185">Reference proteome</keyword>
<keyword evidence="1" id="KW-0092">Biotin</keyword>
<evidence type="ECO:0000313" key="4">
    <source>
        <dbReference type="Proteomes" id="UP000236248"/>
    </source>
</evidence>
<evidence type="ECO:0000313" key="3">
    <source>
        <dbReference type="EMBL" id="SPC34771.1"/>
    </source>
</evidence>